<dbReference type="GO" id="GO:0009986">
    <property type="term" value="C:cell surface"/>
    <property type="evidence" value="ECO:0007669"/>
    <property type="project" value="UniProtKB-SubCell"/>
</dbReference>
<comment type="similarity">
    <text evidence="5">Belongs to the sulfatase family.</text>
</comment>
<keyword evidence="11" id="KW-0333">Golgi apparatus</keyword>
<feature type="coiled-coil region" evidence="13">
    <location>
        <begin position="858"/>
        <end position="892"/>
    </location>
</feature>
<protein>
    <submittedName>
        <fullName evidence="18">Uncharacterized protein</fullName>
    </submittedName>
</protein>
<proteinExistence type="inferred from homology"/>
<dbReference type="PANTHER" id="PTHR43108:SF16">
    <property type="entry name" value="EXTRACELLULAR SULFATASE SULF-1 HOMOLOG"/>
    <property type="match status" value="1"/>
</dbReference>
<evidence type="ECO:0000256" key="9">
    <source>
        <dbReference type="ARBA" id="ARBA00022824"/>
    </source>
</evidence>
<comment type="caution">
    <text evidence="18">The sequence shown here is derived from an EMBL/GenBank/DDBJ whole genome shotgun (WGS) entry which is preliminary data.</text>
</comment>
<keyword evidence="6" id="KW-0479">Metal-binding</keyword>
<evidence type="ECO:0000256" key="13">
    <source>
        <dbReference type="SAM" id="Coils"/>
    </source>
</evidence>
<feature type="region of interest" description="Disordered" evidence="14">
    <location>
        <begin position="986"/>
        <end position="1005"/>
    </location>
</feature>
<dbReference type="GO" id="GO:0005795">
    <property type="term" value="C:Golgi stack"/>
    <property type="evidence" value="ECO:0007669"/>
    <property type="project" value="UniProtKB-SubCell"/>
</dbReference>
<evidence type="ECO:0000256" key="6">
    <source>
        <dbReference type="ARBA" id="ARBA00022723"/>
    </source>
</evidence>
<evidence type="ECO:0000256" key="15">
    <source>
        <dbReference type="SAM" id="SignalP"/>
    </source>
</evidence>
<dbReference type="PROSITE" id="PS00523">
    <property type="entry name" value="SULFATASE_1"/>
    <property type="match status" value="1"/>
</dbReference>
<evidence type="ECO:0000256" key="3">
    <source>
        <dbReference type="ARBA" id="ARBA00004241"/>
    </source>
</evidence>
<evidence type="ECO:0000313" key="18">
    <source>
        <dbReference type="EMBL" id="KAL0281313.1"/>
    </source>
</evidence>
<gene>
    <name evidence="18" type="ORF">PYX00_002340</name>
</gene>
<feature type="region of interest" description="Disordered" evidence="14">
    <location>
        <begin position="598"/>
        <end position="637"/>
    </location>
</feature>
<dbReference type="SUPFAM" id="SSF53649">
    <property type="entry name" value="Alkaline phosphatase-like"/>
    <property type="match status" value="1"/>
</dbReference>
<feature type="compositionally biased region" description="Acidic residues" evidence="14">
    <location>
        <begin position="618"/>
        <end position="637"/>
    </location>
</feature>
<keyword evidence="9" id="KW-0256">Endoplasmic reticulum</keyword>
<evidence type="ECO:0000256" key="8">
    <source>
        <dbReference type="ARBA" id="ARBA00022801"/>
    </source>
</evidence>
<keyword evidence="8" id="KW-0378">Hydrolase</keyword>
<dbReference type="InterPro" id="IPR000917">
    <property type="entry name" value="Sulfatase_N"/>
</dbReference>
<feature type="coiled-coil region" evidence="13">
    <location>
        <begin position="1025"/>
        <end position="1060"/>
    </location>
</feature>
<evidence type="ECO:0000259" key="16">
    <source>
        <dbReference type="Pfam" id="PF00884"/>
    </source>
</evidence>
<dbReference type="InterPro" id="IPR024609">
    <property type="entry name" value="Extracellular_sulfatase_C"/>
</dbReference>
<evidence type="ECO:0000256" key="5">
    <source>
        <dbReference type="ARBA" id="ARBA00008779"/>
    </source>
</evidence>
<keyword evidence="12" id="KW-0325">Glycoprotein</keyword>
<feature type="domain" description="Extracellular sulfatase C-terminal" evidence="17">
    <location>
        <begin position="789"/>
        <end position="894"/>
    </location>
</feature>
<comment type="cofactor">
    <cofactor evidence="1">
        <name>Ca(2+)</name>
        <dbReference type="ChEBI" id="CHEBI:29108"/>
    </cofactor>
</comment>
<dbReference type="GO" id="GO:0008449">
    <property type="term" value="F:N-acetylglucosamine-6-sulfatase activity"/>
    <property type="evidence" value="ECO:0007669"/>
    <property type="project" value="TreeGrafter"/>
</dbReference>
<evidence type="ECO:0000256" key="1">
    <source>
        <dbReference type="ARBA" id="ARBA00001913"/>
    </source>
</evidence>
<comment type="subcellular location">
    <subcellularLocation>
        <location evidence="3">Cell surface</location>
    </subcellularLocation>
    <subcellularLocation>
        <location evidence="2">Endoplasmic reticulum</location>
    </subcellularLocation>
    <subcellularLocation>
        <location evidence="4">Golgi apparatus</location>
        <location evidence="4">Golgi stack</location>
    </subcellularLocation>
</comment>
<reference evidence="18" key="1">
    <citation type="journal article" date="2024" name="Gigascience">
        <title>Chromosome-level genome of the poultry shaft louse Menopon gallinae provides insight into the host-switching and adaptive evolution of parasitic lice.</title>
        <authorList>
            <person name="Xu Y."/>
            <person name="Ma L."/>
            <person name="Liu S."/>
            <person name="Liang Y."/>
            <person name="Liu Q."/>
            <person name="He Z."/>
            <person name="Tian L."/>
            <person name="Duan Y."/>
            <person name="Cai W."/>
            <person name="Li H."/>
            <person name="Song F."/>
        </authorList>
    </citation>
    <scope>NUCLEOTIDE SEQUENCE</scope>
    <source>
        <strain evidence="18">Cailab_2023a</strain>
    </source>
</reference>
<evidence type="ECO:0000256" key="2">
    <source>
        <dbReference type="ARBA" id="ARBA00004240"/>
    </source>
</evidence>
<evidence type="ECO:0000256" key="7">
    <source>
        <dbReference type="ARBA" id="ARBA00022729"/>
    </source>
</evidence>
<evidence type="ECO:0000256" key="14">
    <source>
        <dbReference type="SAM" id="MobiDB-lite"/>
    </source>
</evidence>
<keyword evidence="7 15" id="KW-0732">Signal</keyword>
<evidence type="ECO:0000256" key="12">
    <source>
        <dbReference type="ARBA" id="ARBA00023180"/>
    </source>
</evidence>
<evidence type="ECO:0000256" key="4">
    <source>
        <dbReference type="ARBA" id="ARBA00004348"/>
    </source>
</evidence>
<evidence type="ECO:0000256" key="10">
    <source>
        <dbReference type="ARBA" id="ARBA00022837"/>
    </source>
</evidence>
<accession>A0AAW2II04</accession>
<organism evidence="18">
    <name type="scientific">Menopon gallinae</name>
    <name type="common">poultry shaft louse</name>
    <dbReference type="NCBI Taxonomy" id="328185"/>
    <lineage>
        <taxon>Eukaryota</taxon>
        <taxon>Metazoa</taxon>
        <taxon>Ecdysozoa</taxon>
        <taxon>Arthropoda</taxon>
        <taxon>Hexapoda</taxon>
        <taxon>Insecta</taxon>
        <taxon>Pterygota</taxon>
        <taxon>Neoptera</taxon>
        <taxon>Paraneoptera</taxon>
        <taxon>Psocodea</taxon>
        <taxon>Troctomorpha</taxon>
        <taxon>Phthiraptera</taxon>
        <taxon>Amblycera</taxon>
        <taxon>Menoponidae</taxon>
        <taxon>Menopon</taxon>
    </lineage>
</organism>
<dbReference type="PANTHER" id="PTHR43108">
    <property type="entry name" value="N-ACETYLGLUCOSAMINE-6-SULFATASE FAMILY MEMBER"/>
    <property type="match status" value="1"/>
</dbReference>
<dbReference type="CDD" id="cd16147">
    <property type="entry name" value="G6S"/>
    <property type="match status" value="1"/>
</dbReference>
<feature type="signal peptide" evidence="15">
    <location>
        <begin position="1"/>
        <end position="23"/>
    </location>
</feature>
<dbReference type="FunFam" id="3.40.720.10:FF:000050">
    <property type="entry name" value="Extracellular sulfatase SULF-1"/>
    <property type="match status" value="1"/>
</dbReference>
<dbReference type="Pfam" id="PF00884">
    <property type="entry name" value="Sulfatase"/>
    <property type="match status" value="1"/>
</dbReference>
<dbReference type="GO" id="GO:0046872">
    <property type="term" value="F:metal ion binding"/>
    <property type="evidence" value="ECO:0007669"/>
    <property type="project" value="UniProtKB-KW"/>
</dbReference>
<feature type="compositionally biased region" description="Low complexity" evidence="14">
    <location>
        <begin position="598"/>
        <end position="607"/>
    </location>
</feature>
<evidence type="ECO:0000256" key="11">
    <source>
        <dbReference type="ARBA" id="ARBA00023034"/>
    </source>
</evidence>
<feature type="chain" id="PRO_5043329706" evidence="15">
    <location>
        <begin position="24"/>
        <end position="1190"/>
    </location>
</feature>
<dbReference type="AlphaFoldDB" id="A0AAW2II04"/>
<dbReference type="EMBL" id="JARGDH010000001">
    <property type="protein sequence ID" value="KAL0281313.1"/>
    <property type="molecule type" value="Genomic_DNA"/>
</dbReference>
<keyword evidence="13" id="KW-0175">Coiled coil</keyword>
<dbReference type="InterPro" id="IPR017850">
    <property type="entry name" value="Alkaline_phosphatase_core_sf"/>
</dbReference>
<keyword evidence="10" id="KW-0106">Calcium</keyword>
<dbReference type="Pfam" id="PF12548">
    <property type="entry name" value="DUF3740"/>
    <property type="match status" value="1"/>
</dbReference>
<evidence type="ECO:0000259" key="17">
    <source>
        <dbReference type="Pfam" id="PF12548"/>
    </source>
</evidence>
<feature type="domain" description="Sulfatase N-terminal" evidence="16">
    <location>
        <begin position="179"/>
        <end position="510"/>
    </location>
</feature>
<feature type="region of interest" description="Disordered" evidence="14">
    <location>
        <begin position="124"/>
        <end position="144"/>
    </location>
</feature>
<dbReference type="GO" id="GO:0005539">
    <property type="term" value="F:glycosaminoglycan binding"/>
    <property type="evidence" value="ECO:0007669"/>
    <property type="project" value="TreeGrafter"/>
</dbReference>
<name>A0AAW2II04_9NEOP</name>
<dbReference type="GO" id="GO:0005783">
    <property type="term" value="C:endoplasmic reticulum"/>
    <property type="evidence" value="ECO:0007669"/>
    <property type="project" value="UniProtKB-SubCell"/>
</dbReference>
<dbReference type="InterPro" id="IPR024607">
    <property type="entry name" value="Sulfatase_CS"/>
</dbReference>
<dbReference type="Gene3D" id="3.40.720.10">
    <property type="entry name" value="Alkaline Phosphatase, subunit A"/>
    <property type="match status" value="1"/>
</dbReference>
<sequence>MEYTVRLLILVIVCEVFLGACYGTPGRRYRRREDGFGEGRFRRNGMAKWRGDHLRSSEESRNDSYKKLFGQWPEDGRRREASLEDDYYKKASRDALIGKTAEKKRKTSGLDGFGGRVFGEHEEEKRAANGYRSRKQDNLSAQRTHLPEEQDDFTVPNRAKKLKKHGGFIPLPPPKERKPNIILILTDDQDVELGSLNFMPRTLRLLRDGGAEFRHAYVTTPMCCPSRSSLLTGMYVHNHNVFTNNENCSNIQWQQTHETRTFATYLSNAGYRTGYFGKYLNKYNGSYIPPGWREWGGLIMNSRYYNYSINMNGKKIKHGWDYQKDYYTDLIANDSVAFLRQSKQYFSRKPVMLVVSFPAPHGPEDSAPQFHDMFLNVTTHHTPSYDYAPNPDKQWILQVTNKMQNIHKQFTDMLMTKRLQTLQSVDVAVERIYQELKNIGELENTYIIYTSDHGYHLGQFGLVKGKSFPFEFDIRVPFLVRGPGVEPGTLVEDIVLNIDLAPTFLDIAGVDPPSHMDGKSIVRLLHNRQSKRRKVKWPDTFLIESPGRRVNPAEAAEGKKARQNKNKYKNFFRIGKEKVMTTAAPSDDMSVDLTDTDNYGTTTETNEMNTKIYGGEGESSESDAEEDFNEDEDETEDNTATLLVQDNNFKNMPVLSTSDTQVDNKIALNQPFGHAIPKSARLAIECRRPDMQSPCRPGQKWHCVLDGGRWRKHKCKFQRNCICSTPKGFLYAKLENYDRAAHKHFYGKTDRQYMDVFRNRRTADTPRFWGAVPTTVDYSTLLSIINRSNNLKQRRKRESTDDDISAIVDDLEHELSEAEETETSLNTTIVFGEEPVLSRCSVTALGQVNCSNLVYNDFATWKRSRDQIEAKIKSLKMELEALKEIRKHLRERRPLLHSTLATFIAYNETLNSSAEVDENQSNLTDTGYLTTESYLDMLTSEGFLSLGSLETTEDPFNISGTEESLEVDSTTSVEVKTTPASAINKWKSSKNKSSEDGSVNRIDGPLTEINRGKDKCVCALEGQDLLQKNEAKELAKEARRRMKEERLRKKERKMKRKRKMDKECLSEKMNCFNHDNEHWRTPPLWTEGPFCFCMNANNNSYSCLRTINSTHNFLYCEFTTGFKTFYNLRLDPFEQLNRISTLTLEETNLLSSQLAELKACKGARQCSLGMAKDVPAANSYHPRINKELLY</sequence>